<reference evidence="1" key="1">
    <citation type="submission" date="2020-01" db="EMBL/GenBank/DDBJ databases">
        <authorList>
            <person name="Meier V. D."/>
            <person name="Meier V D."/>
        </authorList>
    </citation>
    <scope>NUCLEOTIDE SEQUENCE</scope>
    <source>
        <strain evidence="1">HLG_WM_MAG_10</strain>
    </source>
</reference>
<gene>
    <name evidence="1" type="ORF">HELGO_WM51819</name>
</gene>
<sequence length="93" mass="10335">MSIHKIDAEPRETGLAPNGKPYVKLAYYMQNLEAQKNWKKVPGAVIADTAEEAMAKAKVVSDQLDGLTVFEMSKKVKELIKEGAMVAHVRHLK</sequence>
<organism evidence="1">
    <name type="scientific">uncultured Aureispira sp</name>
    <dbReference type="NCBI Taxonomy" id="1331704"/>
    <lineage>
        <taxon>Bacteria</taxon>
        <taxon>Pseudomonadati</taxon>
        <taxon>Bacteroidota</taxon>
        <taxon>Saprospiria</taxon>
        <taxon>Saprospirales</taxon>
        <taxon>Saprospiraceae</taxon>
        <taxon>Aureispira</taxon>
        <taxon>environmental samples</taxon>
    </lineage>
</organism>
<dbReference type="EMBL" id="CACVAQ010000390">
    <property type="protein sequence ID" value="CAA6827002.1"/>
    <property type="molecule type" value="Genomic_DNA"/>
</dbReference>
<evidence type="ECO:0000313" key="1">
    <source>
        <dbReference type="EMBL" id="CAA6827002.1"/>
    </source>
</evidence>
<accession>A0A6S6U271</accession>
<proteinExistence type="predicted"/>
<dbReference type="AlphaFoldDB" id="A0A6S6U271"/>
<protein>
    <submittedName>
        <fullName evidence="1">Uncharacterized protein</fullName>
    </submittedName>
</protein>
<name>A0A6S6U271_9BACT</name>